<evidence type="ECO:0000313" key="2">
    <source>
        <dbReference type="Proteomes" id="UP001060215"/>
    </source>
</evidence>
<comment type="caution">
    <text evidence="1">The sequence shown here is derived from an EMBL/GenBank/DDBJ whole genome shotgun (WGS) entry which is preliminary data.</text>
</comment>
<gene>
    <name evidence="1" type="ORF">LOK49_LG04G01246</name>
</gene>
<protein>
    <submittedName>
        <fullName evidence="1">Uncharacterized protein</fullName>
    </submittedName>
</protein>
<dbReference type="Proteomes" id="UP001060215">
    <property type="component" value="Chromosome 2"/>
</dbReference>
<name>A0ACC0I215_9ERIC</name>
<dbReference type="EMBL" id="CM045759">
    <property type="protein sequence ID" value="KAI8019705.1"/>
    <property type="molecule type" value="Genomic_DNA"/>
</dbReference>
<organism evidence="1 2">
    <name type="scientific">Camellia lanceoleosa</name>
    <dbReference type="NCBI Taxonomy" id="1840588"/>
    <lineage>
        <taxon>Eukaryota</taxon>
        <taxon>Viridiplantae</taxon>
        <taxon>Streptophyta</taxon>
        <taxon>Embryophyta</taxon>
        <taxon>Tracheophyta</taxon>
        <taxon>Spermatophyta</taxon>
        <taxon>Magnoliopsida</taxon>
        <taxon>eudicotyledons</taxon>
        <taxon>Gunneridae</taxon>
        <taxon>Pentapetalae</taxon>
        <taxon>asterids</taxon>
        <taxon>Ericales</taxon>
        <taxon>Theaceae</taxon>
        <taxon>Camellia</taxon>
    </lineage>
</organism>
<sequence>MDLLIWNCRGASNKRFKRNMRELVRIHKSDLLVLMETKVEFSAMGMFFNRMGFTTSAHVDPIGRSGGIWIVWNPNVVNVRVTECVMTFGREERVCKYKAINLICCERRHATKPKSQEYATKPKSQVMDNEL</sequence>
<keyword evidence="2" id="KW-1185">Reference proteome</keyword>
<reference evidence="1 2" key="1">
    <citation type="journal article" date="2022" name="Plant J.">
        <title>Chromosome-level genome of Camellia lanceoleosa provides a valuable resource for understanding genome evolution and self-incompatibility.</title>
        <authorList>
            <person name="Gong W."/>
            <person name="Xiao S."/>
            <person name="Wang L."/>
            <person name="Liao Z."/>
            <person name="Chang Y."/>
            <person name="Mo W."/>
            <person name="Hu G."/>
            <person name="Li W."/>
            <person name="Zhao G."/>
            <person name="Zhu H."/>
            <person name="Hu X."/>
            <person name="Ji K."/>
            <person name="Xiang X."/>
            <person name="Song Q."/>
            <person name="Yuan D."/>
            <person name="Jin S."/>
            <person name="Zhang L."/>
        </authorList>
    </citation>
    <scope>NUCLEOTIDE SEQUENCE [LARGE SCALE GENOMIC DNA]</scope>
    <source>
        <strain evidence="1">SQ_2022a</strain>
    </source>
</reference>
<accession>A0ACC0I215</accession>
<proteinExistence type="predicted"/>
<evidence type="ECO:0000313" key="1">
    <source>
        <dbReference type="EMBL" id="KAI8019705.1"/>
    </source>
</evidence>